<comment type="caution">
    <text evidence="6">The sequence shown here is derived from an EMBL/GenBank/DDBJ whole genome shotgun (WGS) entry which is preliminary data.</text>
</comment>
<accession>A0A941I0Y8</accession>
<dbReference type="GO" id="GO:0016758">
    <property type="term" value="F:hexosyltransferase activity"/>
    <property type="evidence" value="ECO:0007669"/>
    <property type="project" value="TreeGrafter"/>
</dbReference>
<dbReference type="InterPro" id="IPR050194">
    <property type="entry name" value="Glycosyltransferase_grp1"/>
</dbReference>
<dbReference type="InterPro" id="IPR001296">
    <property type="entry name" value="Glyco_trans_1"/>
</dbReference>
<dbReference type="Pfam" id="PF13439">
    <property type="entry name" value="Glyco_transf_4"/>
    <property type="match status" value="1"/>
</dbReference>
<dbReference type="PANTHER" id="PTHR45947:SF3">
    <property type="entry name" value="SULFOQUINOVOSYL TRANSFERASE SQD2"/>
    <property type="match status" value="1"/>
</dbReference>
<organism evidence="6 7">
    <name type="scientific">Phycicoccus avicenniae</name>
    <dbReference type="NCBI Taxonomy" id="2828860"/>
    <lineage>
        <taxon>Bacteria</taxon>
        <taxon>Bacillati</taxon>
        <taxon>Actinomycetota</taxon>
        <taxon>Actinomycetes</taxon>
        <taxon>Micrococcales</taxon>
        <taxon>Intrasporangiaceae</taxon>
        <taxon>Phycicoccus</taxon>
    </lineage>
</organism>
<dbReference type="CDD" id="cd03814">
    <property type="entry name" value="GT4-like"/>
    <property type="match status" value="1"/>
</dbReference>
<keyword evidence="2" id="KW-0328">Glycosyltransferase</keyword>
<proteinExistence type="predicted"/>
<keyword evidence="7" id="KW-1185">Reference proteome</keyword>
<reference evidence="6" key="1">
    <citation type="submission" date="2021-04" db="EMBL/GenBank/DDBJ databases">
        <title>Phycicoccus avicenniae sp. nov., a novel endophytic actinomycetes isolated from branch of Avicennia mariana.</title>
        <authorList>
            <person name="Tuo L."/>
        </authorList>
    </citation>
    <scope>NUCLEOTIDE SEQUENCE</scope>
    <source>
        <strain evidence="6">BSK3Z-2</strain>
    </source>
</reference>
<feature type="domain" description="Glycosyltransferase subfamily 4-like N-terminal" evidence="5">
    <location>
        <begin position="14"/>
        <end position="176"/>
    </location>
</feature>
<dbReference type="AlphaFoldDB" id="A0A941I0Y8"/>
<dbReference type="InterPro" id="IPR028098">
    <property type="entry name" value="Glyco_trans_4-like_N"/>
</dbReference>
<keyword evidence="3" id="KW-0808">Transferase</keyword>
<evidence type="ECO:0000256" key="3">
    <source>
        <dbReference type="ARBA" id="ARBA00022679"/>
    </source>
</evidence>
<evidence type="ECO:0000313" key="6">
    <source>
        <dbReference type="EMBL" id="MBR7743554.1"/>
    </source>
</evidence>
<dbReference type="Proteomes" id="UP000677016">
    <property type="component" value="Unassembled WGS sequence"/>
</dbReference>
<dbReference type="GO" id="GO:1901137">
    <property type="term" value="P:carbohydrate derivative biosynthetic process"/>
    <property type="evidence" value="ECO:0007669"/>
    <property type="project" value="UniProtKB-ARBA"/>
</dbReference>
<evidence type="ECO:0000259" key="4">
    <source>
        <dbReference type="Pfam" id="PF00534"/>
    </source>
</evidence>
<gene>
    <name evidence="6" type="ORF">KC207_09660</name>
</gene>
<evidence type="ECO:0000259" key="5">
    <source>
        <dbReference type="Pfam" id="PF13439"/>
    </source>
</evidence>
<dbReference type="EMBL" id="JAGSNF010000012">
    <property type="protein sequence ID" value="MBR7743554.1"/>
    <property type="molecule type" value="Genomic_DNA"/>
</dbReference>
<name>A0A941I0Y8_9MICO</name>
<sequence>MRVSVVTESFLPTVNGVTTSVCRVVEHLTAAGHEVSLLAPSPAPAEHAGVPVRPVRSVPVRSFPLGVPGQSVRAFLESERPHVVHVASPFVLGARALHETSRLRIPSVAVYQTDMPSYLVRHAPLPVGVPAADAAWRWIRRVHGMADRTLAPSTSTLAELAAHGVRDTARWGRGVEATLFHPGRRGRPSVAAARRELAPDGEVLLGYVGRLAPEKELGRLEAVARVPGTRLVLVGDGPSRVVASVRLAEAVASMPGRPNRPPVLLGQRSGGDLADAYALLDVLVHPATTETFGQTLQEGAAAGLPVVALARGGPLDLVEHGRTGLLADPDDPADLARQVSRIVADRGLRERYGAAGRAAVEGRTWAGVVDELVGHYAAVVAGRRTPLAA</sequence>
<evidence type="ECO:0000256" key="2">
    <source>
        <dbReference type="ARBA" id="ARBA00022676"/>
    </source>
</evidence>
<dbReference type="RefSeq" id="WP_211602806.1">
    <property type="nucleotide sequence ID" value="NZ_JAGSNF010000012.1"/>
</dbReference>
<evidence type="ECO:0000313" key="7">
    <source>
        <dbReference type="Proteomes" id="UP000677016"/>
    </source>
</evidence>
<dbReference type="PANTHER" id="PTHR45947">
    <property type="entry name" value="SULFOQUINOVOSYL TRANSFERASE SQD2"/>
    <property type="match status" value="1"/>
</dbReference>
<evidence type="ECO:0000256" key="1">
    <source>
        <dbReference type="ARBA" id="ARBA00021292"/>
    </source>
</evidence>
<feature type="domain" description="Glycosyl transferase family 1" evidence="4">
    <location>
        <begin position="195"/>
        <end position="357"/>
    </location>
</feature>
<dbReference type="Gene3D" id="3.40.50.2000">
    <property type="entry name" value="Glycogen Phosphorylase B"/>
    <property type="match status" value="2"/>
</dbReference>
<dbReference type="SUPFAM" id="SSF53756">
    <property type="entry name" value="UDP-Glycosyltransferase/glycogen phosphorylase"/>
    <property type="match status" value="1"/>
</dbReference>
<dbReference type="Pfam" id="PF00534">
    <property type="entry name" value="Glycos_transf_1"/>
    <property type="match status" value="1"/>
</dbReference>
<protein>
    <recommendedName>
        <fullName evidence="1">D-inositol 3-phosphate glycosyltransferase</fullName>
    </recommendedName>
</protein>